<gene>
    <name evidence="2" type="ORF">SAMN05660226_03242</name>
</gene>
<dbReference type="Pfam" id="PF13470">
    <property type="entry name" value="PIN_3"/>
    <property type="match status" value="1"/>
</dbReference>
<sequence>MTLFIDSDILLDAVLMRDPYHDFALRTLSLVDREDHSLCISAHSLLNVYYFTRKIAGKPAATKSVNLLESRLLVLPTTAEAIRTAITTAFTDVEDAVQYTIALANHCDIIITRNLKDYKYSQLPVMTAEQYLKTH</sequence>
<keyword evidence="3" id="KW-1185">Reference proteome</keyword>
<dbReference type="Proteomes" id="UP000190541">
    <property type="component" value="Unassembled WGS sequence"/>
</dbReference>
<name>A0A1T5EC41_9SPHI</name>
<dbReference type="Gene3D" id="3.40.50.1010">
    <property type="entry name" value="5'-nuclease"/>
    <property type="match status" value="1"/>
</dbReference>
<protein>
    <submittedName>
        <fullName evidence="2">Predicted nucleic acid-binding protein, contains PIN domain</fullName>
    </submittedName>
</protein>
<evidence type="ECO:0000259" key="1">
    <source>
        <dbReference type="Pfam" id="PF13470"/>
    </source>
</evidence>
<dbReference type="RefSeq" id="WP_079717897.1">
    <property type="nucleotide sequence ID" value="NZ_FUYS01000009.1"/>
</dbReference>
<dbReference type="AlphaFoldDB" id="A0A1T5EC41"/>
<reference evidence="2 3" key="1">
    <citation type="submission" date="2017-02" db="EMBL/GenBank/DDBJ databases">
        <authorList>
            <person name="Peterson S.W."/>
        </authorList>
    </citation>
    <scope>NUCLEOTIDE SEQUENCE [LARGE SCALE GENOMIC DNA]</scope>
    <source>
        <strain evidence="2 3">DSM 22899</strain>
    </source>
</reference>
<dbReference type="SUPFAM" id="SSF88723">
    <property type="entry name" value="PIN domain-like"/>
    <property type="match status" value="1"/>
</dbReference>
<proteinExistence type="predicted"/>
<evidence type="ECO:0000313" key="3">
    <source>
        <dbReference type="Proteomes" id="UP000190541"/>
    </source>
</evidence>
<evidence type="ECO:0000313" key="2">
    <source>
        <dbReference type="EMBL" id="SKB81451.1"/>
    </source>
</evidence>
<dbReference type="OrthoDB" id="1148871at2"/>
<feature type="domain" description="PIN" evidence="1">
    <location>
        <begin position="3"/>
        <end position="115"/>
    </location>
</feature>
<organism evidence="2 3">
    <name type="scientific">Parapedobacter luteus</name>
    <dbReference type="NCBI Taxonomy" id="623280"/>
    <lineage>
        <taxon>Bacteria</taxon>
        <taxon>Pseudomonadati</taxon>
        <taxon>Bacteroidota</taxon>
        <taxon>Sphingobacteriia</taxon>
        <taxon>Sphingobacteriales</taxon>
        <taxon>Sphingobacteriaceae</taxon>
        <taxon>Parapedobacter</taxon>
    </lineage>
</organism>
<dbReference type="STRING" id="623280.SAMN05660226_03242"/>
<dbReference type="CDD" id="cd09854">
    <property type="entry name" value="PIN_VapC-like"/>
    <property type="match status" value="1"/>
</dbReference>
<accession>A0A1T5EC41</accession>
<dbReference type="EMBL" id="FUYS01000009">
    <property type="protein sequence ID" value="SKB81451.1"/>
    <property type="molecule type" value="Genomic_DNA"/>
</dbReference>
<dbReference type="InterPro" id="IPR002716">
    <property type="entry name" value="PIN_dom"/>
</dbReference>
<dbReference type="InterPro" id="IPR029060">
    <property type="entry name" value="PIN-like_dom_sf"/>
</dbReference>